<evidence type="ECO:0000256" key="1">
    <source>
        <dbReference type="SAM" id="MobiDB-lite"/>
    </source>
</evidence>
<dbReference type="EMBL" id="CAKOGP040001678">
    <property type="protein sequence ID" value="CAJ1946455.1"/>
    <property type="molecule type" value="Genomic_DNA"/>
</dbReference>
<evidence type="ECO:0008006" key="5">
    <source>
        <dbReference type="Google" id="ProtNLM"/>
    </source>
</evidence>
<protein>
    <recommendedName>
        <fullName evidence="5">Secreted protein</fullName>
    </recommendedName>
</protein>
<feature type="signal peptide" evidence="2">
    <location>
        <begin position="1"/>
        <end position="27"/>
    </location>
</feature>
<sequence>MILLSLFSPHWWLLGLSILSLSSSSSSSSDNSGTDNKNDGLLLIDKYLKPFDLELHNFPDTGRGIRTRSVTGRYTATSSSRGYDHR</sequence>
<dbReference type="Proteomes" id="UP001295423">
    <property type="component" value="Unassembled WGS sequence"/>
</dbReference>
<comment type="caution">
    <text evidence="3">The sequence shown here is derived from an EMBL/GenBank/DDBJ whole genome shotgun (WGS) entry which is preliminary data.</text>
</comment>
<accession>A0AAD2CV02</accession>
<proteinExistence type="predicted"/>
<evidence type="ECO:0000256" key="2">
    <source>
        <dbReference type="SAM" id="SignalP"/>
    </source>
</evidence>
<evidence type="ECO:0000313" key="3">
    <source>
        <dbReference type="EMBL" id="CAJ1946455.1"/>
    </source>
</evidence>
<reference evidence="3" key="1">
    <citation type="submission" date="2023-08" db="EMBL/GenBank/DDBJ databases">
        <authorList>
            <person name="Audoor S."/>
            <person name="Bilcke G."/>
        </authorList>
    </citation>
    <scope>NUCLEOTIDE SEQUENCE</scope>
</reference>
<feature type="chain" id="PRO_5042113043" description="Secreted protein" evidence="2">
    <location>
        <begin position="28"/>
        <end position="86"/>
    </location>
</feature>
<dbReference type="AlphaFoldDB" id="A0AAD2CV02"/>
<organism evidence="3 4">
    <name type="scientific">Cylindrotheca closterium</name>
    <dbReference type="NCBI Taxonomy" id="2856"/>
    <lineage>
        <taxon>Eukaryota</taxon>
        <taxon>Sar</taxon>
        <taxon>Stramenopiles</taxon>
        <taxon>Ochrophyta</taxon>
        <taxon>Bacillariophyta</taxon>
        <taxon>Bacillariophyceae</taxon>
        <taxon>Bacillariophycidae</taxon>
        <taxon>Bacillariales</taxon>
        <taxon>Bacillariaceae</taxon>
        <taxon>Cylindrotheca</taxon>
    </lineage>
</organism>
<name>A0AAD2CV02_9STRA</name>
<evidence type="ECO:0000313" key="4">
    <source>
        <dbReference type="Proteomes" id="UP001295423"/>
    </source>
</evidence>
<gene>
    <name evidence="3" type="ORF">CYCCA115_LOCUS10597</name>
</gene>
<feature type="compositionally biased region" description="Polar residues" evidence="1">
    <location>
        <begin position="68"/>
        <end position="86"/>
    </location>
</feature>
<feature type="region of interest" description="Disordered" evidence="1">
    <location>
        <begin position="59"/>
        <end position="86"/>
    </location>
</feature>
<keyword evidence="2" id="KW-0732">Signal</keyword>
<keyword evidence="4" id="KW-1185">Reference proteome</keyword>